<dbReference type="InParanoid" id="A0A3N7F8H8"/>
<keyword evidence="3" id="KW-1185">Reference proteome</keyword>
<reference evidence="2 3" key="1">
    <citation type="journal article" date="2006" name="Science">
        <title>The genome of black cottonwood, Populus trichocarpa (Torr. &amp; Gray).</title>
        <authorList>
            <person name="Tuskan G.A."/>
            <person name="Difazio S."/>
            <person name="Jansson S."/>
            <person name="Bohlmann J."/>
            <person name="Grigoriev I."/>
            <person name="Hellsten U."/>
            <person name="Putnam N."/>
            <person name="Ralph S."/>
            <person name="Rombauts S."/>
            <person name="Salamov A."/>
            <person name="Schein J."/>
            <person name="Sterck L."/>
            <person name="Aerts A."/>
            <person name="Bhalerao R.R."/>
            <person name="Bhalerao R.P."/>
            <person name="Blaudez D."/>
            <person name="Boerjan W."/>
            <person name="Brun A."/>
            <person name="Brunner A."/>
            <person name="Busov V."/>
            <person name="Campbell M."/>
            <person name="Carlson J."/>
            <person name="Chalot M."/>
            <person name="Chapman J."/>
            <person name="Chen G.L."/>
            <person name="Cooper D."/>
            <person name="Coutinho P.M."/>
            <person name="Couturier J."/>
            <person name="Covert S."/>
            <person name="Cronk Q."/>
            <person name="Cunningham R."/>
            <person name="Davis J."/>
            <person name="Degroeve S."/>
            <person name="Dejardin A."/>
            <person name="Depamphilis C."/>
            <person name="Detter J."/>
            <person name="Dirks B."/>
            <person name="Dubchak I."/>
            <person name="Duplessis S."/>
            <person name="Ehlting J."/>
            <person name="Ellis B."/>
            <person name="Gendler K."/>
            <person name="Goodstein D."/>
            <person name="Gribskov M."/>
            <person name="Grimwood J."/>
            <person name="Groover A."/>
            <person name="Gunter L."/>
            <person name="Hamberger B."/>
            <person name="Heinze B."/>
            <person name="Helariutta Y."/>
            <person name="Henrissat B."/>
            <person name="Holligan D."/>
            <person name="Holt R."/>
            <person name="Huang W."/>
            <person name="Islam-Faridi N."/>
            <person name="Jones S."/>
            <person name="Jones-Rhoades M."/>
            <person name="Jorgensen R."/>
            <person name="Joshi C."/>
            <person name="Kangasjarvi J."/>
            <person name="Karlsson J."/>
            <person name="Kelleher C."/>
            <person name="Kirkpatrick R."/>
            <person name="Kirst M."/>
            <person name="Kohler A."/>
            <person name="Kalluri U."/>
            <person name="Larimer F."/>
            <person name="Leebens-Mack J."/>
            <person name="Leple J.C."/>
            <person name="Locascio P."/>
            <person name="Lou Y."/>
            <person name="Lucas S."/>
            <person name="Martin F."/>
            <person name="Montanini B."/>
            <person name="Napoli C."/>
            <person name="Nelson D.R."/>
            <person name="Nelson C."/>
            <person name="Nieminen K."/>
            <person name="Nilsson O."/>
            <person name="Pereda V."/>
            <person name="Peter G."/>
            <person name="Philippe R."/>
            <person name="Pilate G."/>
            <person name="Poliakov A."/>
            <person name="Razumovskaya J."/>
            <person name="Richardson P."/>
            <person name="Rinaldi C."/>
            <person name="Ritland K."/>
            <person name="Rouze P."/>
            <person name="Ryaboy D."/>
            <person name="Schmutz J."/>
            <person name="Schrader J."/>
            <person name="Segerman B."/>
            <person name="Shin H."/>
            <person name="Siddiqui A."/>
            <person name="Sterky F."/>
            <person name="Terry A."/>
            <person name="Tsai C.J."/>
            <person name="Uberbacher E."/>
            <person name="Unneberg P."/>
            <person name="Vahala J."/>
            <person name="Wall K."/>
            <person name="Wessler S."/>
            <person name="Yang G."/>
            <person name="Yin T."/>
            <person name="Douglas C."/>
            <person name="Marra M."/>
            <person name="Sandberg G."/>
            <person name="Van de Peer Y."/>
            <person name="Rokhsar D."/>
        </authorList>
    </citation>
    <scope>NUCLEOTIDE SEQUENCE [LARGE SCALE GENOMIC DNA]</scope>
    <source>
        <strain evidence="3">cv. Nisqually</strain>
    </source>
</reference>
<feature type="region of interest" description="Disordered" evidence="1">
    <location>
        <begin position="1"/>
        <end position="22"/>
    </location>
</feature>
<name>A0A3N7F8H8_POPTR</name>
<evidence type="ECO:0000313" key="3">
    <source>
        <dbReference type="Proteomes" id="UP000006729"/>
    </source>
</evidence>
<evidence type="ECO:0000256" key="1">
    <source>
        <dbReference type="SAM" id="MobiDB-lite"/>
    </source>
</evidence>
<evidence type="ECO:0000313" key="2">
    <source>
        <dbReference type="EMBL" id="RQO91665.1"/>
    </source>
</evidence>
<organism evidence="2 3">
    <name type="scientific">Populus trichocarpa</name>
    <name type="common">Western balsam poplar</name>
    <name type="synonym">Populus balsamifera subsp. trichocarpa</name>
    <dbReference type="NCBI Taxonomy" id="3694"/>
    <lineage>
        <taxon>Eukaryota</taxon>
        <taxon>Viridiplantae</taxon>
        <taxon>Streptophyta</taxon>
        <taxon>Embryophyta</taxon>
        <taxon>Tracheophyta</taxon>
        <taxon>Spermatophyta</taxon>
        <taxon>Magnoliopsida</taxon>
        <taxon>eudicotyledons</taxon>
        <taxon>Gunneridae</taxon>
        <taxon>Pentapetalae</taxon>
        <taxon>rosids</taxon>
        <taxon>fabids</taxon>
        <taxon>Malpighiales</taxon>
        <taxon>Salicaceae</taxon>
        <taxon>Saliceae</taxon>
        <taxon>Populus</taxon>
    </lineage>
</organism>
<accession>A0A3N7F8H8</accession>
<dbReference type="AlphaFoldDB" id="A0A3N7F8H8"/>
<gene>
    <name evidence="2" type="ORF">POPTR_006G132850</name>
</gene>
<proteinExistence type="predicted"/>
<protein>
    <submittedName>
        <fullName evidence="2">Uncharacterized protein</fullName>
    </submittedName>
</protein>
<sequence>MAITHEPAKSPQKKRGMLPPKRGQIKKSIISKFFKVVANVASNAVRALARKEGSGAHGNSLLF</sequence>
<dbReference type="Proteomes" id="UP000006729">
    <property type="component" value="Chromosome 6"/>
</dbReference>
<dbReference type="EMBL" id="CM009295">
    <property type="protein sequence ID" value="RQO91665.1"/>
    <property type="molecule type" value="Genomic_DNA"/>
</dbReference>